<dbReference type="KEGG" id="salg:BS332_19215"/>
<dbReference type="Proteomes" id="UP000254069">
    <property type="component" value="Unassembled WGS sequence"/>
</dbReference>
<proteinExistence type="predicted"/>
<dbReference type="AlphaFoldDB" id="A0A380BRM1"/>
<name>A0A380BRM1_9GAMM</name>
<dbReference type="RefSeq" id="WP_109247940.1">
    <property type="nucleotide sequence ID" value="NZ_AP024609.1"/>
</dbReference>
<protein>
    <recommendedName>
        <fullName evidence="1">Phospholipase C/D domain-containing protein</fullName>
    </recommendedName>
</protein>
<evidence type="ECO:0000259" key="1">
    <source>
        <dbReference type="Pfam" id="PF00882"/>
    </source>
</evidence>
<dbReference type="Pfam" id="PF00882">
    <property type="entry name" value="Zn_dep_PLPC"/>
    <property type="match status" value="1"/>
</dbReference>
<reference evidence="2 3" key="1">
    <citation type="submission" date="2018-06" db="EMBL/GenBank/DDBJ databases">
        <authorList>
            <consortium name="Pathogen Informatics"/>
            <person name="Doyle S."/>
        </authorList>
    </citation>
    <scope>NUCLEOTIDE SEQUENCE [LARGE SCALE GENOMIC DNA]</scope>
    <source>
        <strain evidence="2 3">NCTC10738</strain>
    </source>
</reference>
<gene>
    <name evidence="2" type="ORF">NCTC10738_03676</name>
</gene>
<dbReference type="InterPro" id="IPR029002">
    <property type="entry name" value="PLPC/GPLD1"/>
</dbReference>
<sequence>MPGAYAHLTLVNSLRQPLELEAVTHMPKDAIRALLKHFKYCELGAVSPDYPYLALNDRKQAKSWADKMHYQHSGEMLKAGVRHLACSEGEERDKGLAWLLGYCAHVITDVTVHPVIEMKVGPYKENADAHRHCEMHQDAYIYPKLNLGAIGLSEHLDSGIAACCDATGQKLDPVIEKLWDNCFKDVYIEEWASNPPAINDWHKGFITVVDKIAEEGNRLLPFARHLGVKFAVLYPNQEQIEKTYLTLATPEGDMHYDAIFLRARENVKHFWQLIASGVLEQDSAYLESIKDWNLDTGRDAAGKLAFWQELTPT</sequence>
<organism evidence="2 3">
    <name type="scientific">Shewanella algae</name>
    <dbReference type="NCBI Taxonomy" id="38313"/>
    <lineage>
        <taxon>Bacteria</taxon>
        <taxon>Pseudomonadati</taxon>
        <taxon>Pseudomonadota</taxon>
        <taxon>Gammaproteobacteria</taxon>
        <taxon>Alteromonadales</taxon>
        <taxon>Shewanellaceae</taxon>
        <taxon>Shewanella</taxon>
    </lineage>
</organism>
<keyword evidence="3" id="KW-1185">Reference proteome</keyword>
<accession>A0A380BRM1</accession>
<evidence type="ECO:0000313" key="3">
    <source>
        <dbReference type="Proteomes" id="UP000254069"/>
    </source>
</evidence>
<evidence type="ECO:0000313" key="2">
    <source>
        <dbReference type="EMBL" id="SUJ04635.1"/>
    </source>
</evidence>
<feature type="domain" description="Phospholipase C/D" evidence="1">
    <location>
        <begin position="7"/>
        <end position="184"/>
    </location>
</feature>
<dbReference type="EMBL" id="UGYO01000002">
    <property type="protein sequence ID" value="SUJ04635.1"/>
    <property type="molecule type" value="Genomic_DNA"/>
</dbReference>